<dbReference type="STRING" id="213810.RUM_06780"/>
<name>D4LB92_RUMC1</name>
<reference evidence="1" key="1">
    <citation type="submission" date="2010-03" db="EMBL/GenBank/DDBJ databases">
        <title>The genome sequence of Ruminococcus sp. 18P13.</title>
        <authorList>
            <consortium name="metaHIT consortium -- http://www.metahit.eu/"/>
            <person name="Pajon A."/>
            <person name="Turner K."/>
            <person name="Parkhill J."/>
            <person name="Bernalier A."/>
        </authorList>
    </citation>
    <scope>NUCLEOTIDE SEQUENCE [LARGE SCALE GENOMIC DNA]</scope>
    <source>
        <strain evidence="1">Type strain: 18P13</strain>
    </source>
</reference>
<protein>
    <submittedName>
        <fullName evidence="1">Uncharacterized protein</fullName>
    </submittedName>
</protein>
<evidence type="ECO:0000313" key="1">
    <source>
        <dbReference type="EMBL" id="CBL16887.1"/>
    </source>
</evidence>
<dbReference type="HOGENOM" id="CLU_211591_0_0_9"/>
<gene>
    <name evidence="1" type="ordered locus">RUM_06780</name>
</gene>
<dbReference type="AlphaFoldDB" id="D4LB92"/>
<dbReference type="KEGG" id="rch:RUM_06780"/>
<dbReference type="Proteomes" id="UP000007054">
    <property type="component" value="Chromosome"/>
</dbReference>
<evidence type="ECO:0000313" key="2">
    <source>
        <dbReference type="Proteomes" id="UP000007054"/>
    </source>
</evidence>
<organism evidence="1 2">
    <name type="scientific">Ruminococcus champanellensis (strain DSM 18848 / JCM 17042 / KCTC 15320 / 18P13)</name>
    <dbReference type="NCBI Taxonomy" id="213810"/>
    <lineage>
        <taxon>Bacteria</taxon>
        <taxon>Bacillati</taxon>
        <taxon>Bacillota</taxon>
        <taxon>Clostridia</taxon>
        <taxon>Eubacteriales</taxon>
        <taxon>Oscillospiraceae</taxon>
        <taxon>Ruminococcus</taxon>
    </lineage>
</organism>
<proteinExistence type="predicted"/>
<reference evidence="1" key="2">
    <citation type="submission" date="2010-03" db="EMBL/GenBank/DDBJ databases">
        <authorList>
            <person name="Pajon A."/>
        </authorList>
    </citation>
    <scope>NUCLEOTIDE SEQUENCE</scope>
    <source>
        <strain evidence="1">Type strain: 18P13</strain>
    </source>
</reference>
<keyword evidence="2" id="KW-1185">Reference proteome</keyword>
<sequence>MKSNPQELDEKRLSAMKVKILEAEMKNLKTREKNNDQMVETITKIISNEAGKKY</sequence>
<dbReference type="EMBL" id="FP929052">
    <property type="protein sequence ID" value="CBL16887.1"/>
    <property type="molecule type" value="Genomic_DNA"/>
</dbReference>
<dbReference type="PATRIC" id="fig|213810.4.peg.580"/>
<accession>D4LB92</accession>